<dbReference type="InterPro" id="IPR010869">
    <property type="entry name" value="DUF1501"/>
</dbReference>
<name>Q01WG9_SOLUE</name>
<dbReference type="PANTHER" id="PTHR43737:SF1">
    <property type="entry name" value="DUF1501 DOMAIN-CONTAINING PROTEIN"/>
    <property type="match status" value="1"/>
</dbReference>
<dbReference type="AlphaFoldDB" id="Q01WG9"/>
<reference evidence="1" key="1">
    <citation type="submission" date="2006-10" db="EMBL/GenBank/DDBJ databases">
        <title>Complete sequence of Solibacter usitatus Ellin6076.</title>
        <authorList>
            <consortium name="US DOE Joint Genome Institute"/>
            <person name="Copeland A."/>
            <person name="Lucas S."/>
            <person name="Lapidus A."/>
            <person name="Barry K."/>
            <person name="Detter J.C."/>
            <person name="Glavina del Rio T."/>
            <person name="Hammon N."/>
            <person name="Israni S."/>
            <person name="Dalin E."/>
            <person name="Tice H."/>
            <person name="Pitluck S."/>
            <person name="Thompson L.S."/>
            <person name="Brettin T."/>
            <person name="Bruce D."/>
            <person name="Han C."/>
            <person name="Tapia R."/>
            <person name="Gilna P."/>
            <person name="Schmutz J."/>
            <person name="Larimer F."/>
            <person name="Land M."/>
            <person name="Hauser L."/>
            <person name="Kyrpides N."/>
            <person name="Mikhailova N."/>
            <person name="Janssen P.H."/>
            <person name="Kuske C.R."/>
            <person name="Richardson P."/>
        </authorList>
    </citation>
    <scope>NUCLEOTIDE SEQUENCE</scope>
    <source>
        <strain evidence="1">Ellin6076</strain>
    </source>
</reference>
<protein>
    <recommendedName>
        <fullName evidence="2">DUF1501 domain-containing protein</fullName>
    </recommendedName>
</protein>
<dbReference type="InParanoid" id="Q01WG9"/>
<dbReference type="HOGENOM" id="CLU_035908_0_0_0"/>
<dbReference type="EMBL" id="CP000473">
    <property type="protein sequence ID" value="ABJ85996.1"/>
    <property type="molecule type" value="Genomic_DNA"/>
</dbReference>
<organism evidence="1">
    <name type="scientific">Solibacter usitatus (strain Ellin6076)</name>
    <dbReference type="NCBI Taxonomy" id="234267"/>
    <lineage>
        <taxon>Bacteria</taxon>
        <taxon>Pseudomonadati</taxon>
        <taxon>Acidobacteriota</taxon>
        <taxon>Terriglobia</taxon>
        <taxon>Bryobacterales</taxon>
        <taxon>Solibacteraceae</taxon>
        <taxon>Candidatus Solibacter</taxon>
    </lineage>
</organism>
<dbReference type="Pfam" id="PF07394">
    <property type="entry name" value="DUF1501"/>
    <property type="match status" value="1"/>
</dbReference>
<dbReference type="STRING" id="234267.Acid_5041"/>
<dbReference type="PANTHER" id="PTHR43737">
    <property type="entry name" value="BLL7424 PROTEIN"/>
    <property type="match status" value="1"/>
</dbReference>
<evidence type="ECO:0000313" key="1">
    <source>
        <dbReference type="EMBL" id="ABJ85996.1"/>
    </source>
</evidence>
<accession>Q01WG9</accession>
<dbReference type="InterPro" id="IPR017850">
    <property type="entry name" value="Alkaline_phosphatase_core_sf"/>
</dbReference>
<sequence length="457" mass="49352">MADQGISAECLKCSGPQYLTSFGRRSFIQVGLLSGLGLSLADLLRAGEVRPANLAGKRAEGRAKSVIQIILPGGLAHQESWDPKPEAPIEYRGPLGVVKTKIPGVVFSENLARTAQVADKITVVRSVTGRIPDHAQATYQMLTGYLPTPAIQHPAMGAVVAHEFGPKNNLPAWVGLPSVPAGAGTGYLSSKYGAFELGADPAQKNFQVRDISLPKGMTEERFDRRRSAREALEDHFRQVEQNPAELDAMGDFYQQAYKLISSAGARKAFSLDAEPDSMLKLYGEYPKRSIGKQLMLARRLVEAGVRLVTVMYNGSQGWDNHVRIKDAVSEGLPAFDHAFSGLITDLDQRGLLDTTLVTVTSEFGRTPKVNENGGRDHWARAYSQVIAGGGITRGQIYGATNATAAEPDRDPVTVENFLATVYHQLGINAEDRLLAPGGRPIDIVRDGKFVEGLCSAS</sequence>
<gene>
    <name evidence="1" type="ordered locus">Acid_5041</name>
</gene>
<dbReference type="SUPFAM" id="SSF53649">
    <property type="entry name" value="Alkaline phosphatase-like"/>
    <property type="match status" value="1"/>
</dbReference>
<dbReference type="OrthoDB" id="127575at2"/>
<dbReference type="eggNOG" id="COG4102">
    <property type="taxonomic scope" value="Bacteria"/>
</dbReference>
<dbReference type="KEGG" id="sus:Acid_5041"/>
<evidence type="ECO:0008006" key="2">
    <source>
        <dbReference type="Google" id="ProtNLM"/>
    </source>
</evidence>
<proteinExistence type="predicted"/>